<reference evidence="5 6" key="1">
    <citation type="journal article" date="2011" name="Plasmid">
        <title>Streptomyces turgidiscabies Car8 contains a modular pathogenicity island that shares virulence genes with other actinobacterial plant pathogens.</title>
        <authorList>
            <person name="Huguet-Tapia J.C."/>
            <person name="Badger J.H."/>
            <person name="Loria R."/>
            <person name="Pettis G.S."/>
        </authorList>
    </citation>
    <scope>NUCLEOTIDE SEQUENCE [LARGE SCALE GENOMIC DNA]</scope>
    <source>
        <strain evidence="5 6">Car8</strain>
    </source>
</reference>
<dbReference type="InterPro" id="IPR009057">
    <property type="entry name" value="Homeodomain-like_sf"/>
</dbReference>
<dbReference type="GO" id="GO:0003677">
    <property type="term" value="F:DNA binding"/>
    <property type="evidence" value="ECO:0007669"/>
    <property type="project" value="UniProtKB-UniRule"/>
</dbReference>
<dbReference type="PATRIC" id="fig|698760.3.peg.7343"/>
<protein>
    <submittedName>
        <fullName evidence="5">Transcriptional regulator, TetR family</fullName>
    </submittedName>
</protein>
<feature type="compositionally biased region" description="Basic and acidic residues" evidence="3">
    <location>
        <begin position="160"/>
        <end position="203"/>
    </location>
</feature>
<evidence type="ECO:0000313" key="6">
    <source>
        <dbReference type="Proteomes" id="UP000010931"/>
    </source>
</evidence>
<sequence length="203" mass="22874">MPRMAASDRRAELLEAAIRVMARDGVAKATTRAVVTEADMTLGAFHYCFESRAQLLELVTETLTERYVAEVRGLFAPHKDIRDSVLDSLHAFWKGFEANPGEHQISYELTQYALRNPGFEDVAMKQYEIFLRAFAGLLELAADNAGIEWTEPVPGARAVRPVDDRRPQHDLARRPQHADSRPRSTARDHFSARPPRPPEPRAA</sequence>
<dbReference type="EMBL" id="AEJB01000506">
    <property type="protein sequence ID" value="ELP63759.1"/>
    <property type="molecule type" value="Genomic_DNA"/>
</dbReference>
<evidence type="ECO:0000256" key="1">
    <source>
        <dbReference type="ARBA" id="ARBA00023125"/>
    </source>
</evidence>
<comment type="caution">
    <text evidence="5">The sequence shown here is derived from an EMBL/GenBank/DDBJ whole genome shotgun (WGS) entry which is preliminary data.</text>
</comment>
<feature type="DNA-binding region" description="H-T-H motif" evidence="2">
    <location>
        <begin position="30"/>
        <end position="49"/>
    </location>
</feature>
<accession>L7EY13</accession>
<dbReference type="PROSITE" id="PS50977">
    <property type="entry name" value="HTH_TETR_2"/>
    <property type="match status" value="1"/>
</dbReference>
<name>L7EY13_STRT8</name>
<dbReference type="SUPFAM" id="SSF46689">
    <property type="entry name" value="Homeodomain-like"/>
    <property type="match status" value="1"/>
</dbReference>
<dbReference type="Pfam" id="PF00440">
    <property type="entry name" value="TetR_N"/>
    <property type="match status" value="1"/>
</dbReference>
<feature type="domain" description="HTH tetR-type" evidence="4">
    <location>
        <begin position="7"/>
        <end position="67"/>
    </location>
</feature>
<feature type="region of interest" description="Disordered" evidence="3">
    <location>
        <begin position="158"/>
        <end position="203"/>
    </location>
</feature>
<dbReference type="Proteomes" id="UP000010931">
    <property type="component" value="Unassembled WGS sequence"/>
</dbReference>
<evidence type="ECO:0000256" key="2">
    <source>
        <dbReference type="PROSITE-ProRule" id="PRU00335"/>
    </source>
</evidence>
<dbReference type="AlphaFoldDB" id="L7EY13"/>
<evidence type="ECO:0000259" key="4">
    <source>
        <dbReference type="PROSITE" id="PS50977"/>
    </source>
</evidence>
<evidence type="ECO:0000313" key="5">
    <source>
        <dbReference type="EMBL" id="ELP63759.1"/>
    </source>
</evidence>
<gene>
    <name evidence="5" type="ORF">STRTUCAR8_09452</name>
</gene>
<dbReference type="InterPro" id="IPR001647">
    <property type="entry name" value="HTH_TetR"/>
</dbReference>
<evidence type="ECO:0000256" key="3">
    <source>
        <dbReference type="SAM" id="MobiDB-lite"/>
    </source>
</evidence>
<keyword evidence="1 2" id="KW-0238">DNA-binding</keyword>
<keyword evidence="6" id="KW-1185">Reference proteome</keyword>
<dbReference type="STRING" id="85558.T45_03870"/>
<dbReference type="Gene3D" id="1.10.357.10">
    <property type="entry name" value="Tetracycline Repressor, domain 2"/>
    <property type="match status" value="1"/>
</dbReference>
<organism evidence="5 6">
    <name type="scientific">Streptomyces turgidiscabies (strain Car8)</name>
    <dbReference type="NCBI Taxonomy" id="698760"/>
    <lineage>
        <taxon>Bacteria</taxon>
        <taxon>Bacillati</taxon>
        <taxon>Actinomycetota</taxon>
        <taxon>Actinomycetes</taxon>
        <taxon>Kitasatosporales</taxon>
        <taxon>Streptomycetaceae</taxon>
        <taxon>Streptomyces</taxon>
    </lineage>
</organism>
<proteinExistence type="predicted"/>